<gene>
    <name evidence="5" type="ORF">FA14DRAFT_160285</name>
</gene>
<evidence type="ECO:0000313" key="6">
    <source>
        <dbReference type="Proteomes" id="UP000245771"/>
    </source>
</evidence>
<evidence type="ECO:0000256" key="2">
    <source>
        <dbReference type="ARBA" id="ARBA00023242"/>
    </source>
</evidence>
<dbReference type="Gene3D" id="4.10.240.10">
    <property type="entry name" value="Zn(2)-C6 fungal-type DNA-binding domain"/>
    <property type="match status" value="1"/>
</dbReference>
<dbReference type="GO" id="GO:0000981">
    <property type="term" value="F:DNA-binding transcription factor activity, RNA polymerase II-specific"/>
    <property type="evidence" value="ECO:0007669"/>
    <property type="project" value="InterPro"/>
</dbReference>
<dbReference type="InParanoid" id="A0A316VH87"/>
<evidence type="ECO:0000256" key="1">
    <source>
        <dbReference type="ARBA" id="ARBA00004123"/>
    </source>
</evidence>
<feature type="domain" description="Zn(2)-C6 fungal-type" evidence="4">
    <location>
        <begin position="10"/>
        <end position="41"/>
    </location>
</feature>
<dbReference type="GeneID" id="37020384"/>
<dbReference type="CDD" id="cd12148">
    <property type="entry name" value="fungal_TF_MHR"/>
    <property type="match status" value="1"/>
</dbReference>
<dbReference type="OrthoDB" id="39175at2759"/>
<proteinExistence type="predicted"/>
<dbReference type="CDD" id="cd00067">
    <property type="entry name" value="GAL4"/>
    <property type="match status" value="1"/>
</dbReference>
<evidence type="ECO:0000259" key="4">
    <source>
        <dbReference type="PROSITE" id="PS50048"/>
    </source>
</evidence>
<dbReference type="AlphaFoldDB" id="A0A316VH87"/>
<protein>
    <recommendedName>
        <fullName evidence="4">Zn(2)-C6 fungal-type domain-containing protein</fullName>
    </recommendedName>
</protein>
<comment type="subcellular location">
    <subcellularLocation>
        <location evidence="1">Nucleus</location>
    </subcellularLocation>
</comment>
<feature type="compositionally biased region" description="Polar residues" evidence="3">
    <location>
        <begin position="87"/>
        <end position="97"/>
    </location>
</feature>
<dbReference type="SMART" id="SM00066">
    <property type="entry name" value="GAL4"/>
    <property type="match status" value="1"/>
</dbReference>
<dbReference type="STRING" id="1280837.A0A316VH87"/>
<feature type="compositionally biased region" description="Basic and acidic residues" evidence="3">
    <location>
        <begin position="98"/>
        <end position="108"/>
    </location>
</feature>
<organism evidence="5 6">
    <name type="scientific">Meira miltonrushii</name>
    <dbReference type="NCBI Taxonomy" id="1280837"/>
    <lineage>
        <taxon>Eukaryota</taxon>
        <taxon>Fungi</taxon>
        <taxon>Dikarya</taxon>
        <taxon>Basidiomycota</taxon>
        <taxon>Ustilaginomycotina</taxon>
        <taxon>Exobasidiomycetes</taxon>
        <taxon>Exobasidiales</taxon>
        <taxon>Brachybasidiaceae</taxon>
        <taxon>Meira</taxon>
    </lineage>
</organism>
<keyword evidence="6" id="KW-1185">Reference proteome</keyword>
<dbReference type="RefSeq" id="XP_025355167.1">
    <property type="nucleotide sequence ID" value="XM_025498603.1"/>
</dbReference>
<dbReference type="PANTHER" id="PTHR31001">
    <property type="entry name" value="UNCHARACTERIZED TRANSCRIPTIONAL REGULATORY PROTEIN"/>
    <property type="match status" value="1"/>
</dbReference>
<dbReference type="Pfam" id="PF00172">
    <property type="entry name" value="Zn_clus"/>
    <property type="match status" value="1"/>
</dbReference>
<evidence type="ECO:0000256" key="3">
    <source>
        <dbReference type="SAM" id="MobiDB-lite"/>
    </source>
</evidence>
<dbReference type="GO" id="GO:0005634">
    <property type="term" value="C:nucleus"/>
    <property type="evidence" value="ECO:0007669"/>
    <property type="project" value="UniProtKB-SubCell"/>
</dbReference>
<dbReference type="SUPFAM" id="SSF57701">
    <property type="entry name" value="Zn2/Cys6 DNA-binding domain"/>
    <property type="match status" value="1"/>
</dbReference>
<dbReference type="InterPro" id="IPR036864">
    <property type="entry name" value="Zn2-C6_fun-type_DNA-bd_sf"/>
</dbReference>
<evidence type="ECO:0000313" key="5">
    <source>
        <dbReference type="EMBL" id="PWN34865.1"/>
    </source>
</evidence>
<dbReference type="EMBL" id="KZ819603">
    <property type="protein sequence ID" value="PWN34865.1"/>
    <property type="molecule type" value="Genomic_DNA"/>
</dbReference>
<keyword evidence="2" id="KW-0539">Nucleus</keyword>
<name>A0A316VH87_9BASI</name>
<dbReference type="InterPro" id="IPR001138">
    <property type="entry name" value="Zn2Cys6_DnaBD"/>
</dbReference>
<sequence length="733" mass="82385">MEVKKKLTLSCSKCRIAKLKCDRKEPCTECVKRNRTHLCVKDERLPRRKRTKVDHSSDDVQENYEEKTIEVLEDYIFDAKSDTLSANGDMNDIQTQHRNNDVKPDKHNPYWQNLSNDGKREREHLELVAEIAASLPSLELIKALTEVFVTRCQAPIGNVVHTPTHILRIERLCACIDSNEFREKKYAILESFGMDTLACLLLSLKLGLAFHPSPKFSGWSPSEEALQVEKIRSSGEHRKDEEWGKLAQRCLKSGLVPFTGSIASLQACIMILLDGQEDRATLDNILACAISGARSLGLHKLGRAELGPLIGQGGSSMTMPNHIRTELGVRIWWALSIHDWSHAQVTGQFTIHPSEVSTRKPLHINDQDLISEALSFDDQGYIVEQPKTQFTMLSYTVCVIGIAKLLRDILQMSISSTSSRSMEEIRKKYGKRYEALLADLPPYFRLGSTIGVGVTNGLEQAVPIHRWMIHQQLWSLLLRFHRNYLANSIGSQHSEMLALNIIGSQAQLQSSCVVCGSLTAGISQMLYAAAVLLFELLRRRKSNSNDRLVRLMIRDKVSLAIELLRGRIDQDYKGYVTTRGIRLLEALMEFEEAEANNNASDGRMSTDPLKEKITRIISSLQNQPKNTNDINPLIETNASHTRPVISATDLLMDMNVLPITTEDQFSQNFDLDQFIDSFTTSQSDIPEEDFELGEFLNMMTASPFSSFDTMTTSSLDAPSTSAAANSCFTPIFQ</sequence>
<accession>A0A316VH87</accession>
<reference evidence="5 6" key="1">
    <citation type="journal article" date="2018" name="Mol. Biol. Evol.">
        <title>Broad Genomic Sampling Reveals a Smut Pathogenic Ancestry of the Fungal Clade Ustilaginomycotina.</title>
        <authorList>
            <person name="Kijpornyongpan T."/>
            <person name="Mondo S.J."/>
            <person name="Barry K."/>
            <person name="Sandor L."/>
            <person name="Lee J."/>
            <person name="Lipzen A."/>
            <person name="Pangilinan J."/>
            <person name="LaButti K."/>
            <person name="Hainaut M."/>
            <person name="Henrissat B."/>
            <person name="Grigoriev I.V."/>
            <person name="Spatafora J.W."/>
            <person name="Aime M.C."/>
        </authorList>
    </citation>
    <scope>NUCLEOTIDE SEQUENCE [LARGE SCALE GENOMIC DNA]</scope>
    <source>
        <strain evidence="5 6">MCA 3882</strain>
    </source>
</reference>
<dbReference type="PROSITE" id="PS00463">
    <property type="entry name" value="ZN2_CY6_FUNGAL_1"/>
    <property type="match status" value="1"/>
</dbReference>
<dbReference type="GO" id="GO:0008270">
    <property type="term" value="F:zinc ion binding"/>
    <property type="evidence" value="ECO:0007669"/>
    <property type="project" value="InterPro"/>
</dbReference>
<dbReference type="Proteomes" id="UP000245771">
    <property type="component" value="Unassembled WGS sequence"/>
</dbReference>
<feature type="region of interest" description="Disordered" evidence="3">
    <location>
        <begin position="87"/>
        <end position="109"/>
    </location>
</feature>
<dbReference type="PANTHER" id="PTHR31001:SF90">
    <property type="entry name" value="CENTROMERE DNA-BINDING PROTEIN COMPLEX CBF3 SUBUNIT B"/>
    <property type="match status" value="1"/>
</dbReference>
<dbReference type="PROSITE" id="PS50048">
    <property type="entry name" value="ZN2_CY6_FUNGAL_2"/>
    <property type="match status" value="1"/>
</dbReference>
<dbReference type="InterPro" id="IPR050613">
    <property type="entry name" value="Sec_Metabolite_Reg"/>
</dbReference>